<reference evidence="5 6" key="1">
    <citation type="submission" date="2018-09" db="EMBL/GenBank/DDBJ databases">
        <title>Identification of marine bacteria producing industrial enzymes.</title>
        <authorList>
            <person name="Cheng T.H."/>
            <person name="Saidin J."/>
            <person name="Muhd D.D."/>
            <person name="Isa M.N.M."/>
            <person name="Bakar M.F.A."/>
            <person name="Ismail N."/>
        </authorList>
    </citation>
    <scope>NUCLEOTIDE SEQUENCE [LARGE SCALE GENOMIC DNA]</scope>
    <source>
        <strain evidence="5 6">MNAD 1.6</strain>
    </source>
</reference>
<keyword evidence="2" id="KW-0378">Hydrolase</keyword>
<dbReference type="PANTHER" id="PTHR43037">
    <property type="entry name" value="UNNAMED PRODUCT-RELATED"/>
    <property type="match status" value="1"/>
</dbReference>
<dbReference type="Pfam" id="PF10503">
    <property type="entry name" value="Esterase_PHB"/>
    <property type="match status" value="1"/>
</dbReference>
<dbReference type="InterPro" id="IPR029058">
    <property type="entry name" value="AB_hydrolase_fold"/>
</dbReference>
<feature type="chain" id="PRO_5017409071" evidence="4">
    <location>
        <begin position="33"/>
        <end position="726"/>
    </location>
</feature>
<feature type="signal peptide" evidence="4">
    <location>
        <begin position="1"/>
        <end position="32"/>
    </location>
</feature>
<protein>
    <submittedName>
        <fullName evidence="5">Esterase</fullName>
    </submittedName>
</protein>
<sequence length="726" mass="75474">MQKVTQLCKRKSASFTPLAVLCAAIFSQPSFAGSWQQNVSIGGFNNVHIYTPDTQSSIGNGHSLMLVLHGCVQPINNYLTANLEDAAEVHGMVIAVPDAMNKAGYSCWSYWQGAINRSSGDYKNLINLANALSGDAARNIDPKQVYIAGLSSGAAMAAQTACVAPDVFAGVAPSAGPTIGTSSSGAISTCETVSENTFVSRCESYAGSYKDHFATQIAVIGHGTADTTVNTCYNQQNADGFAALYGVNQLSGTTTISDDATRTAEQSLWQDNRVAMLWFNNLDHSWSGGQGASGDYVAANSINFATYLGEYFAANNKRVDRNAGPEISNLTATDSNNQLTITGSAVDPEGSVTNVDINVYSLVGGAASLIESLNVQVDANNTFSGVTSALSDGLYEVRVSATDNEAKQGDEANLTVRVGPEPAATAPLLSDTAASVNGQCATVTGTVIDDNQNLSTVVVSFSNGDVTATVNGLEYFAEQCNLAGGNNTAVITATDDTALTSTDSISFVIDAGVTGDYNLHINEGHISWGEGYSACYLAFGTAAFTMREYSAGTNQCQWIADDDSSCAGPLQACKTTTEPTNDADNDGVIDGADNCPNVANADQADNDNDGVGNVCDSTPDGETSDSDSDGVSDSLDNCPLVANSDQLDSDADSVGDACDSTPNGDYQCTETTSSNYAHVQANRATTNGSYAYAVGSGDNLGLYNTFYTSTLAQTSAGYYELGNCPN</sequence>
<dbReference type="GO" id="GO:0005576">
    <property type="term" value="C:extracellular region"/>
    <property type="evidence" value="ECO:0007669"/>
    <property type="project" value="InterPro"/>
</dbReference>
<dbReference type="AlphaFoldDB" id="A0A3A3F1Y4"/>
<name>A0A3A3F1Y4_9GAMM</name>
<dbReference type="PANTHER" id="PTHR43037:SF5">
    <property type="entry name" value="FERULOYL ESTERASE"/>
    <property type="match status" value="1"/>
</dbReference>
<dbReference type="GO" id="GO:0005509">
    <property type="term" value="F:calcium ion binding"/>
    <property type="evidence" value="ECO:0007669"/>
    <property type="project" value="InterPro"/>
</dbReference>
<dbReference type="GO" id="GO:0016787">
    <property type="term" value="F:hydrolase activity"/>
    <property type="evidence" value="ECO:0007669"/>
    <property type="project" value="UniProtKB-KW"/>
</dbReference>
<evidence type="ECO:0000313" key="5">
    <source>
        <dbReference type="EMBL" id="RJF35600.1"/>
    </source>
</evidence>
<dbReference type="Gene3D" id="3.40.50.1820">
    <property type="entry name" value="alpha/beta hydrolase"/>
    <property type="match status" value="1"/>
</dbReference>
<comment type="caution">
    <text evidence="5">The sequence shown here is derived from an EMBL/GenBank/DDBJ whole genome shotgun (WGS) entry which is preliminary data.</text>
</comment>
<feature type="region of interest" description="Disordered" evidence="3">
    <location>
        <begin position="576"/>
        <end position="637"/>
    </location>
</feature>
<dbReference type="InterPro" id="IPR003367">
    <property type="entry name" value="Thrombospondin_3-like_rpt"/>
</dbReference>
<evidence type="ECO:0000256" key="1">
    <source>
        <dbReference type="ARBA" id="ARBA00022729"/>
    </source>
</evidence>
<evidence type="ECO:0000313" key="6">
    <source>
        <dbReference type="Proteomes" id="UP000265938"/>
    </source>
</evidence>
<dbReference type="InterPro" id="IPR028974">
    <property type="entry name" value="TSP_type-3_rpt"/>
</dbReference>
<feature type="compositionally biased region" description="Low complexity" evidence="3">
    <location>
        <begin position="597"/>
        <end position="621"/>
    </location>
</feature>
<dbReference type="InterPro" id="IPR013783">
    <property type="entry name" value="Ig-like_fold"/>
</dbReference>
<keyword evidence="1 4" id="KW-0732">Signal</keyword>
<dbReference type="SUPFAM" id="SSF103647">
    <property type="entry name" value="TSP type-3 repeat"/>
    <property type="match status" value="1"/>
</dbReference>
<dbReference type="Pfam" id="PF02412">
    <property type="entry name" value="TSP_3"/>
    <property type="match status" value="2"/>
</dbReference>
<dbReference type="Proteomes" id="UP000265938">
    <property type="component" value="Unassembled WGS sequence"/>
</dbReference>
<gene>
    <name evidence="5" type="ORF">D4741_11535</name>
</gene>
<evidence type="ECO:0000256" key="4">
    <source>
        <dbReference type="SAM" id="SignalP"/>
    </source>
</evidence>
<dbReference type="NCBIfam" id="TIGR01840">
    <property type="entry name" value="esterase_phb"/>
    <property type="match status" value="1"/>
</dbReference>
<dbReference type="EMBL" id="QYSE01000002">
    <property type="protein sequence ID" value="RJF35600.1"/>
    <property type="molecule type" value="Genomic_DNA"/>
</dbReference>
<organism evidence="5 6">
    <name type="scientific">Pseudoalteromonas gelatinilytica</name>
    <dbReference type="NCBI Taxonomy" id="1703256"/>
    <lineage>
        <taxon>Bacteria</taxon>
        <taxon>Pseudomonadati</taxon>
        <taxon>Pseudomonadota</taxon>
        <taxon>Gammaproteobacteria</taxon>
        <taxon>Alteromonadales</taxon>
        <taxon>Pseudoalteromonadaceae</taxon>
        <taxon>Pseudoalteromonas</taxon>
    </lineage>
</organism>
<dbReference type="SUPFAM" id="SSF53474">
    <property type="entry name" value="alpha/beta-Hydrolases"/>
    <property type="match status" value="2"/>
</dbReference>
<dbReference type="Gene3D" id="4.10.1080.10">
    <property type="entry name" value="TSP type-3 repeat"/>
    <property type="match status" value="1"/>
</dbReference>
<dbReference type="InterPro" id="IPR050955">
    <property type="entry name" value="Plant_Biomass_Hydrol_Est"/>
</dbReference>
<dbReference type="GO" id="GO:0007155">
    <property type="term" value="P:cell adhesion"/>
    <property type="evidence" value="ECO:0007669"/>
    <property type="project" value="InterPro"/>
</dbReference>
<dbReference type="InterPro" id="IPR010126">
    <property type="entry name" value="Esterase_phb"/>
</dbReference>
<dbReference type="RefSeq" id="WP_119853069.1">
    <property type="nucleotide sequence ID" value="NZ_QYSE01000002.1"/>
</dbReference>
<accession>A0A3A3F1Y4</accession>
<evidence type="ECO:0000256" key="3">
    <source>
        <dbReference type="SAM" id="MobiDB-lite"/>
    </source>
</evidence>
<dbReference type="Gene3D" id="2.60.40.10">
    <property type="entry name" value="Immunoglobulins"/>
    <property type="match status" value="1"/>
</dbReference>
<proteinExistence type="predicted"/>
<evidence type="ECO:0000256" key="2">
    <source>
        <dbReference type="ARBA" id="ARBA00022801"/>
    </source>
</evidence>